<dbReference type="GO" id="GO:0008270">
    <property type="term" value="F:zinc ion binding"/>
    <property type="evidence" value="ECO:0007669"/>
    <property type="project" value="UniProtKB-KW"/>
</dbReference>
<keyword evidence="12 21" id="KW-1133">Transmembrane helix</keyword>
<feature type="compositionally biased region" description="Gly residues" evidence="20">
    <location>
        <begin position="813"/>
        <end position="832"/>
    </location>
</feature>
<dbReference type="SMART" id="SM00184">
    <property type="entry name" value="RING"/>
    <property type="match status" value="1"/>
</dbReference>
<evidence type="ECO:0000256" key="8">
    <source>
        <dbReference type="ARBA" id="ARBA00022729"/>
    </source>
</evidence>
<evidence type="ECO:0000256" key="20">
    <source>
        <dbReference type="SAM" id="MobiDB-lite"/>
    </source>
</evidence>
<keyword evidence="5" id="KW-0808">Transferase</keyword>
<keyword evidence="11" id="KW-0862">Zinc</keyword>
<comment type="catalytic activity">
    <reaction evidence="1">
        <text>S-ubiquitinyl-[E2 ubiquitin-conjugating enzyme]-L-cysteine + [acceptor protein]-L-lysine = [E2 ubiquitin-conjugating enzyme]-L-cysteine + N(6)-ubiquitinyl-[acceptor protein]-L-lysine.</text>
        <dbReference type="EC" id="2.3.2.27"/>
    </reaction>
</comment>
<keyword evidence="9 19" id="KW-0863">Zinc-finger</keyword>
<keyword evidence="10" id="KW-0833">Ubl conjugation pathway</keyword>
<evidence type="ECO:0000256" key="11">
    <source>
        <dbReference type="ARBA" id="ARBA00022833"/>
    </source>
</evidence>
<dbReference type="SUPFAM" id="SSF57850">
    <property type="entry name" value="RING/U-box"/>
    <property type="match status" value="1"/>
</dbReference>
<dbReference type="AlphaFoldDB" id="A0AAN6S236"/>
<keyword evidence="7" id="KW-0479">Metal-binding</keyword>
<comment type="subcellular location">
    <subcellularLocation>
        <location evidence="2">Endomembrane system</location>
        <topology evidence="2">Multi-pass membrane protein</topology>
    </subcellularLocation>
</comment>
<evidence type="ECO:0000256" key="18">
    <source>
        <dbReference type="ARBA" id="ARBA00082128"/>
    </source>
</evidence>
<feature type="domain" description="RING-type" evidence="23">
    <location>
        <begin position="854"/>
        <end position="925"/>
    </location>
</feature>
<evidence type="ECO:0000256" key="5">
    <source>
        <dbReference type="ARBA" id="ARBA00022679"/>
    </source>
</evidence>
<evidence type="ECO:0000256" key="2">
    <source>
        <dbReference type="ARBA" id="ARBA00004127"/>
    </source>
</evidence>
<evidence type="ECO:0000256" key="6">
    <source>
        <dbReference type="ARBA" id="ARBA00022692"/>
    </source>
</evidence>
<evidence type="ECO:0000256" key="10">
    <source>
        <dbReference type="ARBA" id="ARBA00022786"/>
    </source>
</evidence>
<keyword evidence="13 21" id="KW-0472">Membrane</keyword>
<evidence type="ECO:0000256" key="19">
    <source>
        <dbReference type="PROSITE-ProRule" id="PRU00175"/>
    </source>
</evidence>
<feature type="region of interest" description="Disordered" evidence="20">
    <location>
        <begin position="608"/>
        <end position="630"/>
    </location>
</feature>
<evidence type="ECO:0000256" key="4">
    <source>
        <dbReference type="ARBA" id="ARBA00012483"/>
    </source>
</evidence>
<evidence type="ECO:0000259" key="23">
    <source>
        <dbReference type="PROSITE" id="PS50089"/>
    </source>
</evidence>
<evidence type="ECO:0000256" key="22">
    <source>
        <dbReference type="SAM" id="SignalP"/>
    </source>
</evidence>
<feature type="compositionally biased region" description="Basic and acidic residues" evidence="20">
    <location>
        <begin position="834"/>
        <end position="846"/>
    </location>
</feature>
<dbReference type="GO" id="GO:0044695">
    <property type="term" value="C:Dsc E3 ubiquitin ligase complex"/>
    <property type="evidence" value="ECO:0007669"/>
    <property type="project" value="TreeGrafter"/>
</dbReference>
<dbReference type="Gene3D" id="3.30.40.10">
    <property type="entry name" value="Zinc/RING finger domain, C3HC4 (zinc finger)"/>
    <property type="match status" value="1"/>
</dbReference>
<comment type="subunit">
    <text evidence="15">Component of the DSC E3 ubiquitin ligase complex composed of dscA, dscB, dscC and dscD.</text>
</comment>
<feature type="chain" id="PRO_5042859256" description="DSC E3 ubiquitin ligase complex subunit A" evidence="22">
    <location>
        <begin position="27"/>
        <end position="931"/>
    </location>
</feature>
<dbReference type="GO" id="GO:0043161">
    <property type="term" value="P:proteasome-mediated ubiquitin-dependent protein catabolic process"/>
    <property type="evidence" value="ECO:0007669"/>
    <property type="project" value="TreeGrafter"/>
</dbReference>
<sequence>MPASEDSRVFLLVLLILWMIVTPDSGSSNGFVSTPGIIAARVRRQRAAHGVLNSTKWGDFSPTSDTTPLVGDPGRYLNLTGFRQQDGLAWSDLEKFRETCRRWSTDVFYPTDFPQTDVDVDNGSERWGDWERGLKEDHAIWQNVTGTVHGEWVRRDPEVHRYAHDYNLSDIAPGLNWPGPGHEWGRNITGSHGKVVLRLEEDDDKPNDATKNGKDGEVGVVEGDGGWAREAAAVLTMQDEASGGSSWQMRVHGVHWPLQGALLLTTTSEKYAGIFGLPHLSPGPRFFETSQSLLNETIDKILRKKERSWIVNDGRNPWTSDAGDGPGEGNSPSPQCEYVIYLQVHPFSTQSLGDDVNPLLDPRAHSRWRSRMGIPAEGGEKAIVGVVEDELRNPTGAPIKEIPELRMSMVAWSPDCGFYLESKGPPSFSGYEGHRHLMGVKEEVQIYRIKMWILAMAAIVMGQIYLLKGQMRESSTPSTIGRVSFYTACMMLLADGLCFMGAVTLTLAGTHTFYPSLVLTFATFISMTVSGAFLADVWRIQEPERRNREPPTTRTRPTPAQTPMPAAQAAAAAAIQRDMPVIVPSDQDVDAEIAENTAAAAAAAATPILPPPATAPTTTTPSPTPSRGSVTTFQTITGRLVFVGIVITFLSLLATTWPTSIRSCYCNLIAFLYLSLWVPQIWRNVQRNSRRAYAWRFMIGQSVLRPLPIAYFYLLEDNILLAEPDWMSVLGLAGWLWTQLWILAFQDVLGPRYGIPKGWTAEAWDYHPVLREDNLEAGGLPIGLTSGEEPTSPTTLGRIRSDSLLGEATTAGFSGGTGGTAGDHGGGSGGGGARRREREKERERRGMHTRSIDCAICREVLEVPVISAGGGGGGGTAEGSSAAVDRGVAGVLARRAYMVTPCRHIFHTKCLEGWMRFRLQCPICREELPPL</sequence>
<dbReference type="Pfam" id="PF13639">
    <property type="entry name" value="zf-RING_2"/>
    <property type="match status" value="1"/>
</dbReference>
<evidence type="ECO:0000256" key="13">
    <source>
        <dbReference type="ARBA" id="ARBA00023136"/>
    </source>
</evidence>
<feature type="signal peptide" evidence="22">
    <location>
        <begin position="1"/>
        <end position="26"/>
    </location>
</feature>
<dbReference type="EMBL" id="MU853848">
    <property type="protein sequence ID" value="KAK3937669.1"/>
    <property type="molecule type" value="Genomic_DNA"/>
</dbReference>
<evidence type="ECO:0000313" key="24">
    <source>
        <dbReference type="EMBL" id="KAK3937669.1"/>
    </source>
</evidence>
<keyword evidence="25" id="KW-1185">Reference proteome</keyword>
<name>A0AAN6S236_9PEZI</name>
<reference evidence="25" key="1">
    <citation type="journal article" date="2023" name="Mol. Phylogenet. Evol.">
        <title>Genome-scale phylogeny and comparative genomics of the fungal order Sordariales.</title>
        <authorList>
            <person name="Hensen N."/>
            <person name="Bonometti L."/>
            <person name="Westerberg I."/>
            <person name="Brannstrom I.O."/>
            <person name="Guillou S."/>
            <person name="Cros-Aarteil S."/>
            <person name="Calhoun S."/>
            <person name="Haridas S."/>
            <person name="Kuo A."/>
            <person name="Mondo S."/>
            <person name="Pangilinan J."/>
            <person name="Riley R."/>
            <person name="LaButti K."/>
            <person name="Andreopoulos B."/>
            <person name="Lipzen A."/>
            <person name="Chen C."/>
            <person name="Yan M."/>
            <person name="Daum C."/>
            <person name="Ng V."/>
            <person name="Clum A."/>
            <person name="Steindorff A."/>
            <person name="Ohm R.A."/>
            <person name="Martin F."/>
            <person name="Silar P."/>
            <person name="Natvig D.O."/>
            <person name="Lalanne C."/>
            <person name="Gautier V."/>
            <person name="Ament-Velasquez S.L."/>
            <person name="Kruys A."/>
            <person name="Hutchinson M.I."/>
            <person name="Powell A.J."/>
            <person name="Barry K."/>
            <person name="Miller A.N."/>
            <person name="Grigoriev I.V."/>
            <person name="Debuchy R."/>
            <person name="Gladieux P."/>
            <person name="Hiltunen Thoren M."/>
            <person name="Johannesson H."/>
        </authorList>
    </citation>
    <scope>NUCLEOTIDE SEQUENCE [LARGE SCALE GENOMIC DNA]</scope>
    <source>
        <strain evidence="25">CBS 340.73</strain>
    </source>
</reference>
<comment type="pathway">
    <text evidence="3">Protein modification; protein ubiquitination.</text>
</comment>
<feature type="transmembrane region" description="Helical" evidence="21">
    <location>
        <begin position="488"/>
        <end position="507"/>
    </location>
</feature>
<evidence type="ECO:0000256" key="17">
    <source>
        <dbReference type="ARBA" id="ARBA00077885"/>
    </source>
</evidence>
<feature type="transmembrane region" description="Helical" evidence="21">
    <location>
        <begin position="513"/>
        <end position="538"/>
    </location>
</feature>
<evidence type="ECO:0000256" key="21">
    <source>
        <dbReference type="SAM" id="Phobius"/>
    </source>
</evidence>
<dbReference type="PROSITE" id="PS50089">
    <property type="entry name" value="ZF_RING_2"/>
    <property type="match status" value="1"/>
</dbReference>
<feature type="region of interest" description="Disordered" evidence="20">
    <location>
        <begin position="810"/>
        <end position="847"/>
    </location>
</feature>
<evidence type="ECO:0000256" key="1">
    <source>
        <dbReference type="ARBA" id="ARBA00000900"/>
    </source>
</evidence>
<dbReference type="InterPro" id="IPR001841">
    <property type="entry name" value="Znf_RING"/>
</dbReference>
<feature type="region of interest" description="Disordered" evidence="20">
    <location>
        <begin position="544"/>
        <end position="567"/>
    </location>
</feature>
<dbReference type="Proteomes" id="UP001303473">
    <property type="component" value="Unassembled WGS sequence"/>
</dbReference>
<organism evidence="24 25">
    <name type="scientific">Diplogelasinospora grovesii</name>
    <dbReference type="NCBI Taxonomy" id="303347"/>
    <lineage>
        <taxon>Eukaryota</taxon>
        <taxon>Fungi</taxon>
        <taxon>Dikarya</taxon>
        <taxon>Ascomycota</taxon>
        <taxon>Pezizomycotina</taxon>
        <taxon>Sordariomycetes</taxon>
        <taxon>Sordariomycetidae</taxon>
        <taxon>Sordariales</taxon>
        <taxon>Diplogelasinosporaceae</taxon>
        <taxon>Diplogelasinospora</taxon>
    </lineage>
</organism>
<comment type="function">
    <text evidence="14">Catalytic component of the DSC E3 ubiquitin ligase complex which is required for the srbA transcriptional activator proteolytic cleavage to release the soluble transcription factor from the membrane in low oxygen or sterol conditions. Required for growth during hypoxia and triazole drug susceptibility, as well as for virulence in a murine model of invasive pulmonary aspergillosis (IPA).</text>
</comment>
<dbReference type="InterPro" id="IPR050731">
    <property type="entry name" value="HRD1_E3_ubiq-ligases"/>
</dbReference>
<gene>
    <name evidence="24" type="ORF">QBC46DRAFT_356479</name>
</gene>
<evidence type="ECO:0000256" key="12">
    <source>
        <dbReference type="ARBA" id="ARBA00022989"/>
    </source>
</evidence>
<feature type="compositionally biased region" description="Low complexity" evidence="20">
    <location>
        <begin position="552"/>
        <end position="567"/>
    </location>
</feature>
<accession>A0AAN6S236</accession>
<evidence type="ECO:0000256" key="14">
    <source>
        <dbReference type="ARBA" id="ARBA00056116"/>
    </source>
</evidence>
<dbReference type="GO" id="GO:0061630">
    <property type="term" value="F:ubiquitin protein ligase activity"/>
    <property type="evidence" value="ECO:0007669"/>
    <property type="project" value="UniProtKB-EC"/>
</dbReference>
<evidence type="ECO:0000256" key="9">
    <source>
        <dbReference type="ARBA" id="ARBA00022771"/>
    </source>
</evidence>
<evidence type="ECO:0000256" key="7">
    <source>
        <dbReference type="ARBA" id="ARBA00022723"/>
    </source>
</evidence>
<protein>
    <recommendedName>
        <fullName evidence="16">DSC E3 ubiquitin ligase complex subunit A</fullName>
        <ecNumber evidence="4">2.3.2.27</ecNumber>
    </recommendedName>
    <alternativeName>
        <fullName evidence="17">Defective for SREBP cleavage protein A</fullName>
    </alternativeName>
    <alternativeName>
        <fullName evidence="18">RING-type E3 ubiquitin transferase dscA</fullName>
    </alternativeName>
</protein>
<evidence type="ECO:0000256" key="16">
    <source>
        <dbReference type="ARBA" id="ARBA00071072"/>
    </source>
</evidence>
<evidence type="ECO:0000256" key="3">
    <source>
        <dbReference type="ARBA" id="ARBA00004906"/>
    </source>
</evidence>
<evidence type="ECO:0000313" key="25">
    <source>
        <dbReference type="Proteomes" id="UP001303473"/>
    </source>
</evidence>
<keyword evidence="8 22" id="KW-0732">Signal</keyword>
<keyword evidence="6 21" id="KW-0812">Transmembrane</keyword>
<dbReference type="InterPro" id="IPR021319">
    <property type="entry name" value="DUF2921"/>
</dbReference>
<feature type="transmembrane region" description="Helical" evidence="21">
    <location>
        <begin position="449"/>
        <end position="467"/>
    </location>
</feature>
<dbReference type="FunFam" id="3.30.40.10:FF:000626">
    <property type="entry name" value="Transmembrane ubiquitin ligase 1"/>
    <property type="match status" value="1"/>
</dbReference>
<dbReference type="InterPro" id="IPR013083">
    <property type="entry name" value="Znf_RING/FYVE/PHD"/>
</dbReference>
<dbReference type="PANTHER" id="PTHR22763">
    <property type="entry name" value="RING ZINC FINGER PROTEIN"/>
    <property type="match status" value="1"/>
</dbReference>
<comment type="caution">
    <text evidence="24">The sequence shown here is derived from an EMBL/GenBank/DDBJ whole genome shotgun (WGS) entry which is preliminary data.</text>
</comment>
<feature type="transmembrane region" description="Helical" evidence="21">
    <location>
        <begin position="636"/>
        <end position="654"/>
    </location>
</feature>
<dbReference type="Pfam" id="PF11145">
    <property type="entry name" value="DUF2921"/>
    <property type="match status" value="1"/>
</dbReference>
<evidence type="ECO:0000256" key="15">
    <source>
        <dbReference type="ARBA" id="ARBA00063126"/>
    </source>
</evidence>
<dbReference type="GO" id="GO:0012505">
    <property type="term" value="C:endomembrane system"/>
    <property type="evidence" value="ECO:0007669"/>
    <property type="project" value="UniProtKB-SubCell"/>
</dbReference>
<proteinExistence type="predicted"/>
<dbReference type="EC" id="2.3.2.27" evidence="4"/>
<dbReference type="PANTHER" id="PTHR22763:SF162">
    <property type="entry name" value="TRANSMEMBRANE E3 UBIQUITIN-PROTEIN LIGASE 1"/>
    <property type="match status" value="1"/>
</dbReference>